<dbReference type="SMART" id="SM00116">
    <property type="entry name" value="CBS"/>
    <property type="match status" value="2"/>
</dbReference>
<dbReference type="SUPFAM" id="SSF54631">
    <property type="entry name" value="CBS-domain pair"/>
    <property type="match status" value="1"/>
</dbReference>
<evidence type="ECO:0000256" key="2">
    <source>
        <dbReference type="PROSITE-ProRule" id="PRU00703"/>
    </source>
</evidence>
<dbReference type="InterPro" id="IPR000644">
    <property type="entry name" value="CBS_dom"/>
</dbReference>
<name>A0A934NCC3_9BACT</name>
<feature type="domain" description="CBS" evidence="3">
    <location>
        <begin position="8"/>
        <end position="65"/>
    </location>
</feature>
<dbReference type="Proteomes" id="UP000620075">
    <property type="component" value="Unassembled WGS sequence"/>
</dbReference>
<dbReference type="Gene3D" id="3.10.580.10">
    <property type="entry name" value="CBS-domain"/>
    <property type="match status" value="2"/>
</dbReference>
<proteinExistence type="predicted"/>
<gene>
    <name evidence="4" type="ORF">JF888_09070</name>
</gene>
<feature type="domain" description="CBS" evidence="3">
    <location>
        <begin position="66"/>
        <end position="124"/>
    </location>
</feature>
<accession>A0A934NCC3</accession>
<dbReference type="PANTHER" id="PTHR43080">
    <property type="entry name" value="CBS DOMAIN-CONTAINING PROTEIN CBSX3, MITOCHONDRIAL"/>
    <property type="match status" value="1"/>
</dbReference>
<comment type="caution">
    <text evidence="4">The sequence shown here is derived from an EMBL/GenBank/DDBJ whole genome shotgun (WGS) entry which is preliminary data.</text>
</comment>
<protein>
    <submittedName>
        <fullName evidence="4">CBS domain-containing protein</fullName>
    </submittedName>
</protein>
<dbReference type="InterPro" id="IPR051257">
    <property type="entry name" value="Diverse_CBS-Domain"/>
</dbReference>
<reference evidence="4 5" key="1">
    <citation type="submission" date="2020-10" db="EMBL/GenBank/DDBJ databases">
        <title>Ca. Dormibacterota MAGs.</title>
        <authorList>
            <person name="Montgomery K."/>
        </authorList>
    </citation>
    <scope>NUCLEOTIDE SEQUENCE [LARGE SCALE GENOMIC DNA]</scope>
    <source>
        <strain evidence="4">SC8811_S16_3</strain>
    </source>
</reference>
<dbReference type="InterPro" id="IPR046342">
    <property type="entry name" value="CBS_dom_sf"/>
</dbReference>
<organism evidence="4 5">
    <name type="scientific">Candidatus Dormiibacter inghamiae</name>
    <dbReference type="NCBI Taxonomy" id="3127013"/>
    <lineage>
        <taxon>Bacteria</taxon>
        <taxon>Bacillati</taxon>
        <taxon>Candidatus Dormiibacterota</taxon>
        <taxon>Candidatus Dormibacteria</taxon>
        <taxon>Candidatus Dormibacterales</taxon>
        <taxon>Candidatus Dormibacteraceae</taxon>
        <taxon>Candidatus Dormiibacter</taxon>
    </lineage>
</organism>
<evidence type="ECO:0000256" key="1">
    <source>
        <dbReference type="ARBA" id="ARBA00023122"/>
    </source>
</evidence>
<dbReference type="PROSITE" id="PS51371">
    <property type="entry name" value="CBS"/>
    <property type="match status" value="2"/>
</dbReference>
<evidence type="ECO:0000259" key="3">
    <source>
        <dbReference type="PROSITE" id="PS51371"/>
    </source>
</evidence>
<dbReference type="PANTHER" id="PTHR43080:SF2">
    <property type="entry name" value="CBS DOMAIN-CONTAINING PROTEIN"/>
    <property type="match status" value="1"/>
</dbReference>
<sequence length="155" mass="16833">MIPIKEVMTKEVLTFVEGTPVSEAAKKLAERRLSGAPVLNEAGYVVGVLSEVDVIAKKGSTVGDIMTHHVISISEDTGIDEAAQLFASERIRRLPILKEGRLVGLVSRSDILGFFTAQVWTCDSCAHAEHGLQPPERCARCGGTEFRLDAAHLRH</sequence>
<keyword evidence="1 2" id="KW-0129">CBS domain</keyword>
<dbReference type="AlphaFoldDB" id="A0A934NCC3"/>
<dbReference type="Pfam" id="PF00571">
    <property type="entry name" value="CBS"/>
    <property type="match status" value="2"/>
</dbReference>
<evidence type="ECO:0000313" key="5">
    <source>
        <dbReference type="Proteomes" id="UP000620075"/>
    </source>
</evidence>
<dbReference type="RefSeq" id="WP_338179140.1">
    <property type="nucleotide sequence ID" value="NZ_JAEKNQ010000035.1"/>
</dbReference>
<evidence type="ECO:0000313" key="4">
    <source>
        <dbReference type="EMBL" id="MBJ7603321.1"/>
    </source>
</evidence>
<dbReference type="EMBL" id="JAEKNQ010000035">
    <property type="protein sequence ID" value="MBJ7603321.1"/>
    <property type="molecule type" value="Genomic_DNA"/>
</dbReference>